<sequence length="101" mass="11488">MKNQNEQQGVWKYQCIGCKQFFPSSQSIAAHTRGHFKDGWVKGTRQRKIFVPFTNYQQGQQQGSTTSLVTHLTKEEEEVALILLDISKKQVVVAPPEEPVV</sequence>
<dbReference type="PROSITE" id="PS00028">
    <property type="entry name" value="ZINC_FINGER_C2H2_1"/>
    <property type="match status" value="1"/>
</dbReference>
<evidence type="ECO:0000313" key="4">
    <source>
        <dbReference type="Proteomes" id="UP000823775"/>
    </source>
</evidence>
<dbReference type="InterPro" id="IPR013087">
    <property type="entry name" value="Znf_C2H2_type"/>
</dbReference>
<proteinExistence type="predicted"/>
<dbReference type="PROSITE" id="PS50157">
    <property type="entry name" value="ZINC_FINGER_C2H2_2"/>
    <property type="match status" value="1"/>
</dbReference>
<evidence type="ECO:0000256" key="1">
    <source>
        <dbReference type="PROSITE-ProRule" id="PRU00042"/>
    </source>
</evidence>
<evidence type="ECO:0000313" key="3">
    <source>
        <dbReference type="EMBL" id="MCD9639210.1"/>
    </source>
</evidence>
<keyword evidence="1" id="KW-0479">Metal-binding</keyword>
<dbReference type="EMBL" id="JACEIK010002865">
    <property type="protein sequence ID" value="MCD9639210.1"/>
    <property type="molecule type" value="Genomic_DNA"/>
</dbReference>
<feature type="domain" description="C2H2-type" evidence="2">
    <location>
        <begin position="13"/>
        <end position="35"/>
    </location>
</feature>
<protein>
    <recommendedName>
        <fullName evidence="2">C2H2-type domain-containing protein</fullName>
    </recommendedName>
</protein>
<accession>A0ABS8UZF2</accession>
<evidence type="ECO:0000259" key="2">
    <source>
        <dbReference type="PROSITE" id="PS50157"/>
    </source>
</evidence>
<gene>
    <name evidence="3" type="ORF">HAX54_023588</name>
</gene>
<dbReference type="Proteomes" id="UP000823775">
    <property type="component" value="Unassembled WGS sequence"/>
</dbReference>
<name>A0ABS8UZF2_DATST</name>
<keyword evidence="4" id="KW-1185">Reference proteome</keyword>
<keyword evidence="1" id="KW-0863">Zinc-finger</keyword>
<comment type="caution">
    <text evidence="3">The sequence shown here is derived from an EMBL/GenBank/DDBJ whole genome shotgun (WGS) entry which is preliminary data.</text>
</comment>
<reference evidence="3 4" key="1">
    <citation type="journal article" date="2021" name="BMC Genomics">
        <title>Datura genome reveals duplications of psychoactive alkaloid biosynthetic genes and high mutation rate following tissue culture.</title>
        <authorList>
            <person name="Rajewski A."/>
            <person name="Carter-House D."/>
            <person name="Stajich J."/>
            <person name="Litt A."/>
        </authorList>
    </citation>
    <scope>NUCLEOTIDE SEQUENCE [LARGE SCALE GENOMIC DNA]</scope>
    <source>
        <strain evidence="3">AR-01</strain>
    </source>
</reference>
<keyword evidence="1" id="KW-0862">Zinc</keyword>
<organism evidence="3 4">
    <name type="scientific">Datura stramonium</name>
    <name type="common">Jimsonweed</name>
    <name type="synonym">Common thornapple</name>
    <dbReference type="NCBI Taxonomy" id="4076"/>
    <lineage>
        <taxon>Eukaryota</taxon>
        <taxon>Viridiplantae</taxon>
        <taxon>Streptophyta</taxon>
        <taxon>Embryophyta</taxon>
        <taxon>Tracheophyta</taxon>
        <taxon>Spermatophyta</taxon>
        <taxon>Magnoliopsida</taxon>
        <taxon>eudicotyledons</taxon>
        <taxon>Gunneridae</taxon>
        <taxon>Pentapetalae</taxon>
        <taxon>asterids</taxon>
        <taxon>lamiids</taxon>
        <taxon>Solanales</taxon>
        <taxon>Solanaceae</taxon>
        <taxon>Solanoideae</taxon>
        <taxon>Datureae</taxon>
        <taxon>Datura</taxon>
    </lineage>
</organism>